<dbReference type="AlphaFoldDB" id="A0A813KT28"/>
<dbReference type="PROSITE" id="PS50850">
    <property type="entry name" value="MFS"/>
    <property type="match status" value="1"/>
</dbReference>
<feature type="transmembrane region" description="Helical" evidence="7">
    <location>
        <begin position="395"/>
        <end position="417"/>
    </location>
</feature>
<feature type="transmembrane region" description="Helical" evidence="7">
    <location>
        <begin position="462"/>
        <end position="483"/>
    </location>
</feature>
<dbReference type="SUPFAM" id="SSF103473">
    <property type="entry name" value="MFS general substrate transporter"/>
    <property type="match status" value="1"/>
</dbReference>
<keyword evidence="5 7" id="KW-0472">Membrane</keyword>
<feature type="domain" description="Major facilitator superfamily (MFS) profile" evidence="8">
    <location>
        <begin position="62"/>
        <end position="488"/>
    </location>
</feature>
<dbReference type="GO" id="GO:0016020">
    <property type="term" value="C:membrane"/>
    <property type="evidence" value="ECO:0007669"/>
    <property type="project" value="UniProtKB-SubCell"/>
</dbReference>
<gene>
    <name evidence="9" type="ORF">PGLA2088_LOCUS36898</name>
</gene>
<evidence type="ECO:0000256" key="3">
    <source>
        <dbReference type="ARBA" id="ARBA00022692"/>
    </source>
</evidence>
<feature type="compositionally biased region" description="Low complexity" evidence="6">
    <location>
        <begin position="22"/>
        <end position="33"/>
    </location>
</feature>
<comment type="caution">
    <text evidence="9">The sequence shown here is derived from an EMBL/GenBank/DDBJ whole genome shotgun (WGS) entry which is preliminary data.</text>
</comment>
<feature type="transmembrane region" description="Helical" evidence="7">
    <location>
        <begin position="187"/>
        <end position="208"/>
    </location>
</feature>
<organism evidence="9 10">
    <name type="scientific">Polarella glacialis</name>
    <name type="common">Dinoflagellate</name>
    <dbReference type="NCBI Taxonomy" id="89957"/>
    <lineage>
        <taxon>Eukaryota</taxon>
        <taxon>Sar</taxon>
        <taxon>Alveolata</taxon>
        <taxon>Dinophyceae</taxon>
        <taxon>Suessiales</taxon>
        <taxon>Suessiaceae</taxon>
        <taxon>Polarella</taxon>
    </lineage>
</organism>
<evidence type="ECO:0000256" key="6">
    <source>
        <dbReference type="SAM" id="MobiDB-lite"/>
    </source>
</evidence>
<accession>A0A813KT28</accession>
<reference evidence="9" key="1">
    <citation type="submission" date="2021-02" db="EMBL/GenBank/DDBJ databases">
        <authorList>
            <person name="Dougan E. K."/>
            <person name="Rhodes N."/>
            <person name="Thang M."/>
            <person name="Chan C."/>
        </authorList>
    </citation>
    <scope>NUCLEOTIDE SEQUENCE</scope>
</reference>
<dbReference type="Proteomes" id="UP000626109">
    <property type="component" value="Unassembled WGS sequence"/>
</dbReference>
<protein>
    <recommendedName>
        <fullName evidence="8">Major facilitator superfamily (MFS) profile domain-containing protein</fullName>
    </recommendedName>
</protein>
<dbReference type="Gene3D" id="1.20.1250.20">
    <property type="entry name" value="MFS general substrate transporter like domains"/>
    <property type="match status" value="1"/>
</dbReference>
<comment type="subcellular location">
    <subcellularLocation>
        <location evidence="1">Membrane</location>
        <topology evidence="1">Multi-pass membrane protein</topology>
    </subcellularLocation>
</comment>
<evidence type="ECO:0000256" key="4">
    <source>
        <dbReference type="ARBA" id="ARBA00022989"/>
    </source>
</evidence>
<evidence type="ECO:0000313" key="10">
    <source>
        <dbReference type="Proteomes" id="UP000626109"/>
    </source>
</evidence>
<feature type="region of interest" description="Disordered" evidence="6">
    <location>
        <begin position="15"/>
        <end position="40"/>
    </location>
</feature>
<dbReference type="InterPro" id="IPR036259">
    <property type="entry name" value="MFS_trans_sf"/>
</dbReference>
<keyword evidence="2" id="KW-0813">Transport</keyword>
<evidence type="ECO:0000256" key="5">
    <source>
        <dbReference type="ARBA" id="ARBA00023136"/>
    </source>
</evidence>
<sequence length="497" mass="52467">MVGSVIAISGPELEGATEPNLSAEATSSSAKASNNPEPHDAVLNPIDRALEDIGFGRFQIMMMAICGMAWFVDSVEAGGLAYIYVTLDAEWRTTTGDWGLLQSVKSLCSVAGALGFGMAADKFGRRPAFLGALAATSLAGMASAASQEFYSLLVLRSLTNVGAGGILPVSISLLAEHLPPSSRESCMVLMQIFFTCGHVLAVVLAMLLPTSDGGWRMFLIALALPTALLMFAWPLIPESPSYLQMSGQETKAKDALRKICLRNKGGAEALVFSEDLQHSAQDQKADQSATGVARLFSTRRLAVHTCLFGLLWALTNSASDFGNWITEIGHEHGIQSHQVEGFMIVFKVVGVAAFITSAVFARGGRGPLILRGGYLAATLAAAAASAVVTLGGSRVLLAVSVAVLFIPYDVVWSLIYATAASSFDSRCRASALAVATCFSRAAATVVPLITGKLLEQHEFFALSFWTLAWAAATCVACLISFSVPEQNVKEVKDLSAP</sequence>
<keyword evidence="4 7" id="KW-1133">Transmembrane helix</keyword>
<feature type="transmembrane region" description="Helical" evidence="7">
    <location>
        <begin position="368"/>
        <end position="389"/>
    </location>
</feature>
<evidence type="ECO:0000256" key="7">
    <source>
        <dbReference type="SAM" id="Phobius"/>
    </source>
</evidence>
<dbReference type="Pfam" id="PF00083">
    <property type="entry name" value="Sugar_tr"/>
    <property type="match status" value="1"/>
</dbReference>
<dbReference type="GO" id="GO:0022857">
    <property type="term" value="F:transmembrane transporter activity"/>
    <property type="evidence" value="ECO:0007669"/>
    <property type="project" value="InterPro"/>
</dbReference>
<dbReference type="EMBL" id="CAJNNW010032282">
    <property type="protein sequence ID" value="CAE8712179.1"/>
    <property type="molecule type" value="Genomic_DNA"/>
</dbReference>
<keyword evidence="3 7" id="KW-0812">Transmembrane</keyword>
<evidence type="ECO:0000256" key="2">
    <source>
        <dbReference type="ARBA" id="ARBA00022448"/>
    </source>
</evidence>
<evidence type="ECO:0000313" key="9">
    <source>
        <dbReference type="EMBL" id="CAE8712179.1"/>
    </source>
</evidence>
<proteinExistence type="predicted"/>
<dbReference type="PANTHER" id="PTHR23511">
    <property type="entry name" value="SYNAPTIC VESICLE GLYCOPROTEIN 2"/>
    <property type="match status" value="1"/>
</dbReference>
<feature type="transmembrane region" description="Helical" evidence="7">
    <location>
        <begin position="157"/>
        <end position="175"/>
    </location>
</feature>
<feature type="transmembrane region" description="Helical" evidence="7">
    <location>
        <begin position="339"/>
        <end position="361"/>
    </location>
</feature>
<feature type="transmembrane region" description="Helical" evidence="7">
    <location>
        <begin position="429"/>
        <end position="450"/>
    </location>
</feature>
<dbReference type="InterPro" id="IPR020846">
    <property type="entry name" value="MFS_dom"/>
</dbReference>
<feature type="transmembrane region" description="Helical" evidence="7">
    <location>
        <begin position="127"/>
        <end position="145"/>
    </location>
</feature>
<dbReference type="PANTHER" id="PTHR23511:SF34">
    <property type="entry name" value="SYNAPTIC VESICLE GLYCOPROTEIN 2"/>
    <property type="match status" value="1"/>
</dbReference>
<feature type="transmembrane region" description="Helical" evidence="7">
    <location>
        <begin position="60"/>
        <end position="85"/>
    </location>
</feature>
<evidence type="ECO:0000259" key="8">
    <source>
        <dbReference type="PROSITE" id="PS50850"/>
    </source>
</evidence>
<evidence type="ECO:0000256" key="1">
    <source>
        <dbReference type="ARBA" id="ARBA00004141"/>
    </source>
</evidence>
<dbReference type="InterPro" id="IPR005828">
    <property type="entry name" value="MFS_sugar_transport-like"/>
</dbReference>
<feature type="transmembrane region" description="Helical" evidence="7">
    <location>
        <begin position="214"/>
        <end position="236"/>
    </location>
</feature>
<name>A0A813KT28_POLGL</name>